<feature type="compositionally biased region" description="Polar residues" evidence="5">
    <location>
        <begin position="1914"/>
        <end position="1925"/>
    </location>
</feature>
<evidence type="ECO:0000256" key="4">
    <source>
        <dbReference type="ARBA" id="ARBA00023136"/>
    </source>
</evidence>
<dbReference type="Proteomes" id="UP000009328">
    <property type="component" value="Unassembled WGS sequence"/>
</dbReference>
<evidence type="ECO:0000256" key="6">
    <source>
        <dbReference type="SAM" id="Phobius"/>
    </source>
</evidence>
<dbReference type="InParanoid" id="K0KUD5"/>
<feature type="compositionally biased region" description="Polar residues" evidence="5">
    <location>
        <begin position="1500"/>
        <end position="1511"/>
    </location>
</feature>
<feature type="compositionally biased region" description="Low complexity" evidence="5">
    <location>
        <begin position="1965"/>
        <end position="1987"/>
    </location>
</feature>
<feature type="compositionally biased region" description="Basic and acidic residues" evidence="5">
    <location>
        <begin position="2232"/>
        <end position="2249"/>
    </location>
</feature>
<feature type="compositionally biased region" description="Polar residues" evidence="5">
    <location>
        <begin position="792"/>
        <end position="801"/>
    </location>
</feature>
<feature type="compositionally biased region" description="Low complexity" evidence="5">
    <location>
        <begin position="2030"/>
        <end position="2045"/>
    </location>
</feature>
<accession>K0KUD5</accession>
<dbReference type="InterPro" id="IPR007632">
    <property type="entry name" value="Anoctamin"/>
</dbReference>
<feature type="compositionally biased region" description="Polar residues" evidence="5">
    <location>
        <begin position="1674"/>
        <end position="1687"/>
    </location>
</feature>
<feature type="compositionally biased region" description="Polar residues" evidence="5">
    <location>
        <begin position="753"/>
        <end position="783"/>
    </location>
</feature>
<evidence type="ECO:0000313" key="10">
    <source>
        <dbReference type="Proteomes" id="UP000009328"/>
    </source>
</evidence>
<feature type="region of interest" description="Disordered" evidence="5">
    <location>
        <begin position="724"/>
        <end position="807"/>
    </location>
</feature>
<feature type="compositionally biased region" description="Low complexity" evidence="5">
    <location>
        <begin position="1076"/>
        <end position="1110"/>
    </location>
</feature>
<protein>
    <submittedName>
        <fullName evidence="9">Anoctamin-5</fullName>
    </submittedName>
</protein>
<keyword evidence="3 6" id="KW-1133">Transmembrane helix</keyword>
<feature type="transmembrane region" description="Helical" evidence="6">
    <location>
        <begin position="508"/>
        <end position="529"/>
    </location>
</feature>
<dbReference type="Pfam" id="PF04547">
    <property type="entry name" value="Anoctamin"/>
    <property type="match status" value="1"/>
</dbReference>
<feature type="domain" description="Anoctamin alpha-beta plait" evidence="8">
    <location>
        <begin position="16"/>
        <end position="140"/>
    </location>
</feature>
<evidence type="ECO:0000256" key="1">
    <source>
        <dbReference type="ARBA" id="ARBA00004141"/>
    </source>
</evidence>
<feature type="compositionally biased region" description="Polar residues" evidence="5">
    <location>
        <begin position="1754"/>
        <end position="1766"/>
    </location>
</feature>
<keyword evidence="10" id="KW-1185">Reference proteome</keyword>
<feature type="compositionally biased region" description="Basic and acidic residues" evidence="5">
    <location>
        <begin position="1010"/>
        <end position="1031"/>
    </location>
</feature>
<feature type="transmembrane region" description="Helical" evidence="6">
    <location>
        <begin position="430"/>
        <end position="452"/>
    </location>
</feature>
<feature type="region of interest" description="Disordered" evidence="5">
    <location>
        <begin position="2232"/>
        <end position="2447"/>
    </location>
</feature>
<evidence type="ECO:0000256" key="2">
    <source>
        <dbReference type="ARBA" id="ARBA00022692"/>
    </source>
</evidence>
<feature type="compositionally biased region" description="Low complexity" evidence="5">
    <location>
        <begin position="1390"/>
        <end position="1405"/>
    </location>
</feature>
<feature type="region of interest" description="Disordered" evidence="5">
    <location>
        <begin position="1615"/>
        <end position="1697"/>
    </location>
</feature>
<feature type="compositionally biased region" description="Polar residues" evidence="5">
    <location>
        <begin position="1585"/>
        <end position="1595"/>
    </location>
</feature>
<comment type="caution">
    <text evidence="9">The sequence shown here is derived from an EMBL/GenBank/DDBJ whole genome shotgun (WGS) entry which is preliminary data.</text>
</comment>
<feature type="compositionally biased region" description="Polar residues" evidence="5">
    <location>
        <begin position="1790"/>
        <end position="1803"/>
    </location>
</feature>
<dbReference type="HOGENOM" id="CLU_228920_0_0_1"/>
<feature type="compositionally biased region" description="Low complexity" evidence="5">
    <location>
        <begin position="1537"/>
        <end position="1565"/>
    </location>
</feature>
<feature type="compositionally biased region" description="Low complexity" evidence="5">
    <location>
        <begin position="1124"/>
        <end position="1140"/>
    </location>
</feature>
<organism evidence="9 10">
    <name type="scientific">Wickerhamomyces ciferrii (strain ATCC 14091 / BCRC 22168 / CBS 111 / JCM 3599 / NBRC 0793 / NRRL Y-1031 F-60-10)</name>
    <name type="common">Yeast</name>
    <name type="synonym">Pichia ciferrii</name>
    <dbReference type="NCBI Taxonomy" id="1206466"/>
    <lineage>
        <taxon>Eukaryota</taxon>
        <taxon>Fungi</taxon>
        <taxon>Dikarya</taxon>
        <taxon>Ascomycota</taxon>
        <taxon>Saccharomycotina</taxon>
        <taxon>Saccharomycetes</taxon>
        <taxon>Phaffomycetales</taxon>
        <taxon>Wickerhamomycetaceae</taxon>
        <taxon>Wickerhamomyces</taxon>
    </lineage>
</organism>
<feature type="compositionally biased region" description="Polar residues" evidence="5">
    <location>
        <begin position="1306"/>
        <end position="1316"/>
    </location>
</feature>
<feature type="compositionally biased region" description="Low complexity" evidence="5">
    <location>
        <begin position="1634"/>
        <end position="1656"/>
    </location>
</feature>
<dbReference type="InterPro" id="IPR049456">
    <property type="entry name" value="Anoctamin_N_fung"/>
</dbReference>
<feature type="compositionally biased region" description="Polar residues" evidence="5">
    <location>
        <begin position="902"/>
        <end position="917"/>
    </location>
</feature>
<dbReference type="GO" id="GO:0005254">
    <property type="term" value="F:chloride channel activity"/>
    <property type="evidence" value="ECO:0007669"/>
    <property type="project" value="TreeGrafter"/>
</dbReference>
<feature type="region of interest" description="Disordered" evidence="5">
    <location>
        <begin position="819"/>
        <end position="1463"/>
    </location>
</feature>
<feature type="compositionally biased region" description="Low complexity" evidence="5">
    <location>
        <begin position="1343"/>
        <end position="1366"/>
    </location>
</feature>
<dbReference type="PANTHER" id="PTHR12308:SF73">
    <property type="entry name" value="ANOCTAMIN"/>
    <property type="match status" value="1"/>
</dbReference>
<feature type="compositionally biased region" description="Basic and acidic residues" evidence="5">
    <location>
        <begin position="2325"/>
        <end position="2337"/>
    </location>
</feature>
<reference evidence="9 10" key="1">
    <citation type="journal article" date="2012" name="Eukaryot. Cell">
        <title>Draft genome sequence of Wickerhamomyces ciferrii NRRL Y-1031 F-60-10.</title>
        <authorList>
            <person name="Schneider J."/>
            <person name="Andrea H."/>
            <person name="Blom J."/>
            <person name="Jaenicke S."/>
            <person name="Ruckert C."/>
            <person name="Schorsch C."/>
            <person name="Szczepanowski R."/>
            <person name="Farwick M."/>
            <person name="Goesmann A."/>
            <person name="Puhler A."/>
            <person name="Schaffer S."/>
            <person name="Tauch A."/>
            <person name="Kohler T."/>
            <person name="Brinkrolf K."/>
        </authorList>
    </citation>
    <scope>NUCLEOTIDE SEQUENCE [LARGE SCALE GENOMIC DNA]</scope>
    <source>
        <strain evidence="10">ATCC 14091 / BCRC 22168 / CBS 111 / JCM 3599 / NBRC 0793 / NRRL Y-1031 F-60-10</strain>
    </source>
</reference>
<feature type="compositionally biased region" description="Gly residues" evidence="5">
    <location>
        <begin position="1111"/>
        <end position="1123"/>
    </location>
</feature>
<feature type="compositionally biased region" description="Low complexity" evidence="5">
    <location>
        <begin position="1835"/>
        <end position="1876"/>
    </location>
</feature>
<evidence type="ECO:0000256" key="5">
    <source>
        <dbReference type="SAM" id="MobiDB-lite"/>
    </source>
</evidence>
<feature type="transmembrane region" description="Helical" evidence="6">
    <location>
        <begin position="212"/>
        <end position="231"/>
    </location>
</feature>
<feature type="compositionally biased region" description="Basic and acidic residues" evidence="5">
    <location>
        <begin position="1252"/>
        <end position="1273"/>
    </location>
</feature>
<evidence type="ECO:0000259" key="7">
    <source>
        <dbReference type="Pfam" id="PF04547"/>
    </source>
</evidence>
<feature type="compositionally biased region" description="Polar residues" evidence="5">
    <location>
        <begin position="971"/>
        <end position="1002"/>
    </location>
</feature>
<comment type="subcellular location">
    <subcellularLocation>
        <location evidence="1">Membrane</location>
        <topology evidence="1">Multi-pass membrane protein</topology>
    </subcellularLocation>
</comment>
<feature type="compositionally biased region" description="Gly residues" evidence="5">
    <location>
        <begin position="1328"/>
        <end position="1342"/>
    </location>
</feature>
<dbReference type="GO" id="GO:0032541">
    <property type="term" value="C:cortical endoplasmic reticulum"/>
    <property type="evidence" value="ECO:0007669"/>
    <property type="project" value="TreeGrafter"/>
</dbReference>
<feature type="compositionally biased region" description="Low complexity" evidence="5">
    <location>
        <begin position="1931"/>
        <end position="1957"/>
    </location>
</feature>
<feature type="compositionally biased region" description="Gly residues" evidence="5">
    <location>
        <begin position="937"/>
        <end position="956"/>
    </location>
</feature>
<dbReference type="InterPro" id="IPR049452">
    <property type="entry name" value="Anoctamin_TM"/>
</dbReference>
<feature type="compositionally biased region" description="Low complexity" evidence="5">
    <location>
        <begin position="1415"/>
        <end position="1429"/>
    </location>
</feature>
<dbReference type="eggNOG" id="KOG2513">
    <property type="taxonomic scope" value="Eukaryota"/>
</dbReference>
<feature type="region of interest" description="Disordered" evidence="5">
    <location>
        <begin position="1742"/>
        <end position="2126"/>
    </location>
</feature>
<keyword evidence="2 6" id="KW-0812">Transmembrane</keyword>
<feature type="compositionally biased region" description="Low complexity" evidence="5">
    <location>
        <begin position="921"/>
        <end position="936"/>
    </location>
</feature>
<feature type="compositionally biased region" description="Polar residues" evidence="5">
    <location>
        <begin position="2338"/>
        <end position="2360"/>
    </location>
</feature>
<feature type="compositionally biased region" description="Low complexity" evidence="5">
    <location>
        <begin position="1890"/>
        <end position="1913"/>
    </location>
</feature>
<feature type="compositionally biased region" description="Low complexity" evidence="5">
    <location>
        <begin position="1317"/>
        <end position="1327"/>
    </location>
</feature>
<feature type="compositionally biased region" description="Gly residues" evidence="5">
    <location>
        <begin position="819"/>
        <end position="832"/>
    </location>
</feature>
<dbReference type="GO" id="GO:0016020">
    <property type="term" value="C:membrane"/>
    <property type="evidence" value="ECO:0007669"/>
    <property type="project" value="UniProtKB-SubCell"/>
</dbReference>
<feature type="compositionally biased region" description="Low complexity" evidence="5">
    <location>
        <begin position="2308"/>
        <end position="2319"/>
    </location>
</feature>
<feature type="compositionally biased region" description="Gly residues" evidence="5">
    <location>
        <begin position="1522"/>
        <end position="1536"/>
    </location>
</feature>
<dbReference type="EMBL" id="CAIF01000156">
    <property type="protein sequence ID" value="CCH44808.1"/>
    <property type="molecule type" value="Genomic_DNA"/>
</dbReference>
<evidence type="ECO:0000313" key="9">
    <source>
        <dbReference type="EMBL" id="CCH44808.1"/>
    </source>
</evidence>
<dbReference type="STRING" id="1206466.K0KUD5"/>
<feature type="compositionally biased region" description="Low complexity" evidence="5">
    <location>
        <begin position="2420"/>
        <end position="2447"/>
    </location>
</feature>
<name>K0KUD5_WICCF</name>
<feature type="domain" description="Anoctamin transmembrane" evidence="7">
    <location>
        <begin position="173"/>
        <end position="633"/>
    </location>
</feature>
<gene>
    <name evidence="9" type="ORF">BN7_4377</name>
</gene>
<dbReference type="PANTHER" id="PTHR12308">
    <property type="entry name" value="ANOCTAMIN"/>
    <property type="match status" value="1"/>
</dbReference>
<feature type="region of interest" description="Disordered" evidence="5">
    <location>
        <begin position="1486"/>
        <end position="1600"/>
    </location>
</feature>
<feature type="region of interest" description="Disordered" evidence="5">
    <location>
        <begin position="2138"/>
        <end position="2178"/>
    </location>
</feature>
<feature type="compositionally biased region" description="Polar residues" evidence="5">
    <location>
        <begin position="847"/>
        <end position="894"/>
    </location>
</feature>
<feature type="compositionally biased region" description="Polar residues" evidence="5">
    <location>
        <begin position="1166"/>
        <end position="1182"/>
    </location>
</feature>
<feature type="transmembrane region" description="Helical" evidence="6">
    <location>
        <begin position="371"/>
        <end position="392"/>
    </location>
</feature>
<feature type="compositionally biased region" description="Polar residues" evidence="5">
    <location>
        <begin position="2158"/>
        <end position="2168"/>
    </location>
</feature>
<evidence type="ECO:0000256" key="3">
    <source>
        <dbReference type="ARBA" id="ARBA00022989"/>
    </source>
</evidence>
<keyword evidence="4 6" id="KW-0472">Membrane</keyword>
<feature type="compositionally biased region" description="Polar residues" evidence="5">
    <location>
        <begin position="2400"/>
        <end position="2411"/>
    </location>
</feature>
<feature type="compositionally biased region" description="Low complexity" evidence="5">
    <location>
        <begin position="1190"/>
        <end position="1237"/>
    </location>
</feature>
<feature type="compositionally biased region" description="Polar residues" evidence="5">
    <location>
        <begin position="1991"/>
        <end position="2028"/>
    </location>
</feature>
<dbReference type="Pfam" id="PF20877">
    <property type="entry name" value="Anoctamin_N"/>
    <property type="match status" value="1"/>
</dbReference>
<feature type="transmembrane region" description="Helical" evidence="6">
    <location>
        <begin position="285"/>
        <end position="310"/>
    </location>
</feature>
<feature type="compositionally biased region" description="Low complexity" evidence="5">
    <location>
        <begin position="957"/>
        <end position="966"/>
    </location>
</feature>
<proteinExistence type="predicted"/>
<sequence>MPAKTLDNVKPLGELNPDFVLSVKYTVDEKGIPLENSDGKFATLIKTLIKAGFYSQVRPGEDSTLLVFIKLNDSTLLKALKSFHLKDYLYGVNNSIDDDEQILEKLTTAEKLRTGYSIITDPEFEGGAGITAGSGQWEFVDKIIPLHDYELNKKLLDTWLKKPLIDENDIATIKDIAGERVALYFGFVRFYTVWLVVPSVLGFLSYFFFKRYSAIFTFLNLFWAILFTNSWKKKENIYSITWNTKDSSLIEPKRSEFVGEVEELDNVTGIKSPKFPSYKRSLRQLAFIPIALTFALVLLSYQFGCFFIEIFLNEIYQGSGKIFLSLVPTVLIVAFIPIITAVYTIFVDKFVAWENHETQTTHDRSVIQKQFVLNFLASYVPLIITSFVYLPFGHLVNPYLSFIYGYTNRYNITINQSHFEINKDRLNQQFAYFAVTNQVVGFFVENIVPVVIRKVTEHFRKSKEQNAAVALTDLPEEAEFLEQVRKQVTLPPFNVDDEYRELTIQFGYLALFGPVWSLSPIVSLISNWVEFRGDAYKLFNEAARPIPHKADSIDPWNKNLRGLTWFATLVAPAVTALFRQSDLYDVDSFSHLKSPVRLQPWTLLAIVLFSEHLLVALNFIVESVYGKITSEKEAQYESNLYKTRRQYIEGYLQQTGGASNGVSKRSVPIDPTETYWENFSDEEVVKHAGIIPKQVLDAIAFKREKEEAEKQEAKVLAEKKKAEAQQSKQFEQEKVQNEKLASHSAYQSYPEDSASNLQSRSNRSAQVPSQVPAQEPVDSTTASKGVPATSVPYASNTQPSTQGNGHGVGVAAATAAAVGGGSALAAGQGGQQAGQEGLSKGFDAYTSHPSQTGAPTGSQAGPQTGATGGNVPQINVNDASTGSGSGSAPQTSQGYPAEYGTAGTSKIPSDVSSTQRSLDPAANKGSSSSGSNAGTAAGIGAGAGLAGAGAATGSGSGSSSSKRASGVPAGATSTSGKSAVSNDAVSENSATSAPSTKSSNRKSGFFSKFTKKDASSIAKAAKEDGSKHLAEGKNIAGDLKKGDLSSTKKLANDVKSNPDEYIGNTKKALNSSDYKSGSGAASGSDAGTGAGASSSGANAQGPESSSSGYGKAAGVGAGAGLAGAGIAASSGHGSEKSSSAPQPNIGSRQAAAETPSGPKGDDVYASQPTSSRVDPQGDNVNPYNAVPKDTQQSSSANPSTTSGSQSHGKEAAGLGAAGVGASAASGSGSGSKSTATEAPKEEKKGGFLSKFTKKDASSIGKAAKEDGTKHFAEGKNIAGDLKKGDYSSAQKFAGDVKSNPDEYIGNTKNAFNSSDYKSSGKGASAAGAGTGAATGAGVGTAGASGKSSGSDPTGSSTSGQYGSSTTRDSDALENARGPGDASAATQNAHGPSSSSSGHGKSAAIGAGAGAGAAGLGASAASGSESGSTATEAPEDTKKGGFLSKFSKNDASSLGNAVKDDGTKHFAEGKNIAGDLKKGDYSSAQKFAGDVKKNPDEYIGNTKNAFNSSDYKSSGKGASSAGAGTGAATGAGVGAAGASGTSSRSAPTDSSATGSSTSGPYGSSATRDSDALENARGPGDAPLAAQNAQGPDSFSSGYGKAAGIGAGAAAAGAGIAGLAGRGSNGADTTNASQPTTAGSATGQPSTSGTTAPSSSAGYQGDDVSGLSSKTRDVPQSDSAYGSTSSTTEAPKEEKKGGLFSFFNKKDATSIAQAAKEDGTKLASEGKNVFEDVKKGDYSSAKKLASDIKDSPDQYIGNTKQAFQQSGQGEHGAATGATTGSTGAPAQDYTHGASQVPSDSTSSGHGISGKQAATGAGVAGAGAAGAAYATRDHDSTSAHPQSSSSATQPPVSGYDSTSKSTGPSGSGVPTSPGAAGATLPPNYGTSGSQNKSTAGTSSSNSAYGSSSTGYTGTNSDVFANQPDQALRNSDAKGYTSSQAAQQGSSGKSHGHSGAATGAATGAGIGAGAAYAGKSSSGSSSSKPDYSASGVHADNSTGSRFTDQGSASNPPSSQYVSQGSASNPPSSQYVSHGSASNAGKSSTSSGNAPSDLAGSNRNPFVTGEATSQSNKPTADDGAPTLDPKSAGHVKSTDASFKPSKVPATEESHPTSLGGAEKEHANQGGFGLGGIAGAVAGAAGAAGLSNKFGGHGGETKEGSIPSGGQNVSSNLASDGERATQGGGYNAYLEKAKGYGEKYGSQFNDYVQQGAHKVDEYAKNSDNEYITKGNVYVQKAAEKSDEYAKQQAERETKEGISGGSKDATDPTGSAGAAATKPSSGGATTGAATGATAGATAGGLSASNAGPNADKKSSTSGASQKSSKSAYNQFSKEHTKSQEKNEIEPSSGSLPQHFQYENKNPYTGQTGPVPGTEDKVLDTDGNPTTSDNAVRSKPAKQYGDELAPPKTTNDVESASSQSSPRKKKSFLSSLKNKVKGSPSPNSSTQTSPKKTTA</sequence>
<feature type="transmembrane region" description="Helical" evidence="6">
    <location>
        <begin position="322"/>
        <end position="346"/>
    </location>
</feature>
<feature type="compositionally biased region" description="Basic and acidic residues" evidence="5">
    <location>
        <begin position="730"/>
        <end position="741"/>
    </location>
</feature>
<feature type="compositionally biased region" description="Low complexity" evidence="5">
    <location>
        <begin position="1770"/>
        <end position="1782"/>
    </location>
</feature>
<feature type="compositionally biased region" description="Polar residues" evidence="5">
    <location>
        <begin position="1624"/>
        <end position="1633"/>
    </location>
</feature>
<feature type="compositionally biased region" description="Polar residues" evidence="5">
    <location>
        <begin position="2050"/>
        <end position="2069"/>
    </location>
</feature>
<feature type="compositionally biased region" description="Low complexity" evidence="5">
    <location>
        <begin position="2262"/>
        <end position="2300"/>
    </location>
</feature>
<feature type="transmembrane region" description="Helical" evidence="6">
    <location>
        <begin position="181"/>
        <end position="206"/>
    </location>
</feature>
<evidence type="ECO:0000259" key="8">
    <source>
        <dbReference type="Pfam" id="PF20877"/>
    </source>
</evidence>